<dbReference type="InterPro" id="IPR013783">
    <property type="entry name" value="Ig-like_fold"/>
</dbReference>
<dbReference type="Pfam" id="PF08770">
    <property type="entry name" value="SoxZ"/>
    <property type="match status" value="1"/>
</dbReference>
<dbReference type="InterPro" id="IPR014756">
    <property type="entry name" value="Ig_E-set"/>
</dbReference>
<comment type="caution">
    <text evidence="2">The sequence shown here is derived from an EMBL/GenBank/DDBJ whole genome shotgun (WGS) entry which is preliminary data.</text>
</comment>
<dbReference type="NCBIfam" id="TIGR04490">
    <property type="entry name" value="SoxZ_true"/>
    <property type="match status" value="1"/>
</dbReference>
<sequence length="104" mass="11468">MAKSIKIRAKSKGGITTVKALITHPMETGLRKNKKTGKLIPAHFIQEVVCKHNGKPVINCEWGGSVSKNPYLAFKFKGGKKDDSIELSWKDNMGKSDSITAKIR</sequence>
<proteinExistence type="predicted"/>
<accession>A0A831RVZ6</accession>
<reference evidence="2" key="1">
    <citation type="journal article" date="2020" name="mSystems">
        <title>Genome- and Community-Level Interaction Insights into Carbon Utilization and Element Cycling Functions of Hydrothermarchaeota in Hydrothermal Sediment.</title>
        <authorList>
            <person name="Zhou Z."/>
            <person name="Liu Y."/>
            <person name="Xu W."/>
            <person name="Pan J."/>
            <person name="Luo Z.H."/>
            <person name="Li M."/>
        </authorList>
    </citation>
    <scope>NUCLEOTIDE SEQUENCE [LARGE SCALE GENOMIC DNA]</scope>
    <source>
        <strain evidence="2">HyVt-458</strain>
    </source>
</reference>
<dbReference type="EMBL" id="DRLF01000145">
    <property type="protein sequence ID" value="HEC05984.1"/>
    <property type="molecule type" value="Genomic_DNA"/>
</dbReference>
<dbReference type="AlphaFoldDB" id="A0A831RVZ6"/>
<feature type="domain" description="Sulphur oxidation protein SoxZ" evidence="1">
    <location>
        <begin position="7"/>
        <end position="101"/>
    </location>
</feature>
<dbReference type="Proteomes" id="UP000886339">
    <property type="component" value="Unassembled WGS sequence"/>
</dbReference>
<dbReference type="InterPro" id="IPR014880">
    <property type="entry name" value="SoxZ_dom"/>
</dbReference>
<name>A0A831RVZ6_9GAMM</name>
<protein>
    <submittedName>
        <fullName evidence="2">Thiosulfate oxidation carrier complex protein SoxZ</fullName>
    </submittedName>
</protein>
<gene>
    <name evidence="2" type="primary">soxZ</name>
    <name evidence="2" type="ORF">ENJ12_03995</name>
</gene>
<evidence type="ECO:0000313" key="2">
    <source>
        <dbReference type="EMBL" id="HEC05984.1"/>
    </source>
</evidence>
<dbReference type="Gene3D" id="2.60.40.10">
    <property type="entry name" value="Immunoglobulins"/>
    <property type="match status" value="1"/>
</dbReference>
<evidence type="ECO:0000259" key="1">
    <source>
        <dbReference type="Pfam" id="PF08770"/>
    </source>
</evidence>
<dbReference type="SUPFAM" id="SSF81296">
    <property type="entry name" value="E set domains"/>
    <property type="match status" value="1"/>
</dbReference>
<organism evidence="2">
    <name type="scientific">Thiolapillus brandeum</name>
    <dbReference type="NCBI Taxonomy" id="1076588"/>
    <lineage>
        <taxon>Bacteria</taxon>
        <taxon>Pseudomonadati</taxon>
        <taxon>Pseudomonadota</taxon>
        <taxon>Gammaproteobacteria</taxon>
        <taxon>Chromatiales</taxon>
        <taxon>Sedimenticolaceae</taxon>
        <taxon>Thiolapillus</taxon>
    </lineage>
</organism>
<dbReference type="InterPro" id="IPR030995">
    <property type="entry name" value="SoxZ"/>
</dbReference>